<dbReference type="SUPFAM" id="SSF56784">
    <property type="entry name" value="HAD-like"/>
    <property type="match status" value="1"/>
</dbReference>
<evidence type="ECO:0000256" key="6">
    <source>
        <dbReference type="ARBA" id="ARBA00022605"/>
    </source>
</evidence>
<dbReference type="OrthoDB" id="9792539at2"/>
<accession>A0A3L8Q3J4</accession>
<keyword evidence="16" id="KW-1185">Reference proteome</keyword>
<evidence type="ECO:0000256" key="9">
    <source>
        <dbReference type="ARBA" id="ARBA00022842"/>
    </source>
</evidence>
<comment type="catalytic activity">
    <reaction evidence="12">
        <text>O-phospho-L-serine + H2O = L-serine + phosphate</text>
        <dbReference type="Rhea" id="RHEA:21208"/>
        <dbReference type="ChEBI" id="CHEBI:15377"/>
        <dbReference type="ChEBI" id="CHEBI:33384"/>
        <dbReference type="ChEBI" id="CHEBI:43474"/>
        <dbReference type="ChEBI" id="CHEBI:57524"/>
        <dbReference type="EC" id="3.1.3.3"/>
    </reaction>
</comment>
<evidence type="ECO:0000256" key="7">
    <source>
        <dbReference type="ARBA" id="ARBA00022723"/>
    </source>
</evidence>
<comment type="catalytic activity">
    <reaction evidence="13">
        <text>O-phospho-D-serine + H2O = D-serine + phosphate</text>
        <dbReference type="Rhea" id="RHEA:24873"/>
        <dbReference type="ChEBI" id="CHEBI:15377"/>
        <dbReference type="ChEBI" id="CHEBI:35247"/>
        <dbReference type="ChEBI" id="CHEBI:43474"/>
        <dbReference type="ChEBI" id="CHEBI:58680"/>
        <dbReference type="EC" id="3.1.3.3"/>
    </reaction>
</comment>
<keyword evidence="7" id="KW-0479">Metal-binding</keyword>
<proteinExistence type="inferred from homology"/>
<name>A0A3L8Q3J4_9GAMM</name>
<gene>
    <name evidence="15" type="primary">serB</name>
    <name evidence="15" type="ORF">D5018_02055</name>
</gene>
<feature type="active site" description="Nucleophile" evidence="14">
    <location>
        <position position="85"/>
    </location>
</feature>
<evidence type="ECO:0000256" key="5">
    <source>
        <dbReference type="ARBA" id="ARBA00015196"/>
    </source>
</evidence>
<dbReference type="EMBL" id="QZEI01000004">
    <property type="protein sequence ID" value="RLV61282.1"/>
    <property type="molecule type" value="Genomic_DNA"/>
</dbReference>
<dbReference type="NCBIfam" id="TIGR00338">
    <property type="entry name" value="serB"/>
    <property type="match status" value="1"/>
</dbReference>
<protein>
    <recommendedName>
        <fullName evidence="5">Phosphoserine phosphatase</fullName>
        <ecNumber evidence="4">3.1.3.3</ecNumber>
    </recommendedName>
    <alternativeName>
        <fullName evidence="11">O-phosphoserine phosphohydrolase</fullName>
    </alternativeName>
</protein>
<dbReference type="PANTHER" id="PTHR43344">
    <property type="entry name" value="PHOSPHOSERINE PHOSPHATASE"/>
    <property type="match status" value="1"/>
</dbReference>
<dbReference type="SFLD" id="SFLDS00003">
    <property type="entry name" value="Haloacid_Dehalogenase"/>
    <property type="match status" value="1"/>
</dbReference>
<evidence type="ECO:0000313" key="16">
    <source>
        <dbReference type="Proteomes" id="UP000281474"/>
    </source>
</evidence>
<keyword evidence="10" id="KW-0718">Serine biosynthesis</keyword>
<dbReference type="Proteomes" id="UP000281474">
    <property type="component" value="Unassembled WGS sequence"/>
</dbReference>
<evidence type="ECO:0000256" key="13">
    <source>
        <dbReference type="ARBA" id="ARBA00048523"/>
    </source>
</evidence>
<dbReference type="EC" id="3.1.3.3" evidence="4"/>
<comment type="cofactor">
    <cofactor evidence="1">
        <name>Mg(2+)</name>
        <dbReference type="ChEBI" id="CHEBI:18420"/>
    </cofactor>
</comment>
<evidence type="ECO:0000256" key="8">
    <source>
        <dbReference type="ARBA" id="ARBA00022801"/>
    </source>
</evidence>
<dbReference type="InterPro" id="IPR004469">
    <property type="entry name" value="PSP"/>
</dbReference>
<keyword evidence="6" id="KW-0028">Amino-acid biosynthesis</keyword>
<evidence type="ECO:0000256" key="14">
    <source>
        <dbReference type="PIRSR" id="PIRSR604469-1"/>
    </source>
</evidence>
<dbReference type="PANTHER" id="PTHR43344:SF2">
    <property type="entry name" value="PHOSPHOSERINE PHOSPHATASE"/>
    <property type="match status" value="1"/>
</dbReference>
<evidence type="ECO:0000256" key="3">
    <source>
        <dbReference type="ARBA" id="ARBA00009184"/>
    </source>
</evidence>
<feature type="active site" description="Proton donor" evidence="14">
    <location>
        <position position="87"/>
    </location>
</feature>
<dbReference type="NCBIfam" id="TIGR01488">
    <property type="entry name" value="HAD-SF-IB"/>
    <property type="match status" value="1"/>
</dbReference>
<dbReference type="SFLD" id="SFLDF00029">
    <property type="entry name" value="phosphoserine_phosphatase"/>
    <property type="match status" value="1"/>
</dbReference>
<dbReference type="GO" id="GO:0005737">
    <property type="term" value="C:cytoplasm"/>
    <property type="evidence" value="ECO:0007669"/>
    <property type="project" value="TreeGrafter"/>
</dbReference>
<comment type="pathway">
    <text evidence="2">Amino-acid biosynthesis; L-serine biosynthesis; L-serine from 3-phospho-D-glycerate: step 3/3.</text>
</comment>
<dbReference type="UniPathway" id="UPA00135">
    <property type="reaction ID" value="UER00198"/>
</dbReference>
<keyword evidence="9" id="KW-0460">Magnesium</keyword>
<dbReference type="Gene3D" id="3.40.50.1000">
    <property type="entry name" value="HAD superfamily/HAD-like"/>
    <property type="match status" value="1"/>
</dbReference>
<keyword evidence="8 15" id="KW-0378">Hydrolase</keyword>
<evidence type="ECO:0000256" key="10">
    <source>
        <dbReference type="ARBA" id="ARBA00023299"/>
    </source>
</evidence>
<evidence type="ECO:0000256" key="11">
    <source>
        <dbReference type="ARBA" id="ARBA00031693"/>
    </source>
</evidence>
<organism evidence="15 16">
    <name type="scientific">Parashewanella curva</name>
    <dbReference type="NCBI Taxonomy" id="2338552"/>
    <lineage>
        <taxon>Bacteria</taxon>
        <taxon>Pseudomonadati</taxon>
        <taxon>Pseudomonadota</taxon>
        <taxon>Gammaproteobacteria</taxon>
        <taxon>Alteromonadales</taxon>
        <taxon>Shewanellaceae</taxon>
        <taxon>Parashewanella</taxon>
    </lineage>
</organism>
<dbReference type="InterPro" id="IPR036412">
    <property type="entry name" value="HAD-like_sf"/>
</dbReference>
<dbReference type="Pfam" id="PF00702">
    <property type="entry name" value="Hydrolase"/>
    <property type="match status" value="1"/>
</dbReference>
<dbReference type="SFLD" id="SFLDG01136">
    <property type="entry name" value="C1.6:_Phosphoserine_Phosphatas"/>
    <property type="match status" value="1"/>
</dbReference>
<dbReference type="InterPro" id="IPR050582">
    <property type="entry name" value="HAD-like_SerB"/>
</dbReference>
<dbReference type="GO" id="GO:0000287">
    <property type="term" value="F:magnesium ion binding"/>
    <property type="evidence" value="ECO:0007669"/>
    <property type="project" value="TreeGrafter"/>
</dbReference>
<evidence type="ECO:0000313" key="15">
    <source>
        <dbReference type="EMBL" id="RLV61282.1"/>
    </source>
</evidence>
<comment type="caution">
    <text evidence="15">The sequence shown here is derived from an EMBL/GenBank/DDBJ whole genome shotgun (WGS) entry which is preliminary data.</text>
</comment>
<reference evidence="15 16" key="1">
    <citation type="submission" date="2018-09" db="EMBL/GenBank/DDBJ databases">
        <title>Phylogeny of the Shewanellaceae, and recommendation for two new genera, Pseudoshewanella and Parashewanella.</title>
        <authorList>
            <person name="Wang G."/>
        </authorList>
    </citation>
    <scope>NUCLEOTIDE SEQUENCE [LARGE SCALE GENOMIC DNA]</scope>
    <source>
        <strain evidence="15 16">C51</strain>
    </source>
</reference>
<dbReference type="SFLD" id="SFLDG01137">
    <property type="entry name" value="C1.6.1:_Phosphoserine_Phosphat"/>
    <property type="match status" value="1"/>
</dbReference>
<dbReference type="AlphaFoldDB" id="A0A3L8Q3J4"/>
<evidence type="ECO:0000256" key="4">
    <source>
        <dbReference type="ARBA" id="ARBA00012640"/>
    </source>
</evidence>
<comment type="similarity">
    <text evidence="3">Belongs to the HAD-like hydrolase superfamily. SerB family.</text>
</comment>
<evidence type="ECO:0000256" key="1">
    <source>
        <dbReference type="ARBA" id="ARBA00001946"/>
    </source>
</evidence>
<dbReference type="GO" id="GO:0036424">
    <property type="term" value="F:L-phosphoserine phosphatase activity"/>
    <property type="evidence" value="ECO:0007669"/>
    <property type="project" value="InterPro"/>
</dbReference>
<sequence length="285" mass="30341">MNTTETYRLIYQNCTGLDAIEAQLCQIQGAKEIHHGRTQSGVGYIDIVCSSGINIESRFTNTDIEVAALSLVTPKLKHKGVLLMDMDSTAIQIECIDELAKLAGIGDKVSDVTELAMLGQLDFEQSLRQRVALLEGLDAGVIQQLCDELPLTQGLESMVKELKAHGWVVAVASGGFTPFVNHLKNKLGLDGAFANELEIIDGKLTGKVIGRVVDAQAKADILTALAEQYDVEINQTIAVGDGANDIPMLKAAGGGVAFHAKPAVQQQAQVSINHLGLDSILALLG</sequence>
<evidence type="ECO:0000256" key="12">
    <source>
        <dbReference type="ARBA" id="ARBA00048138"/>
    </source>
</evidence>
<evidence type="ECO:0000256" key="2">
    <source>
        <dbReference type="ARBA" id="ARBA00005135"/>
    </source>
</evidence>
<dbReference type="InterPro" id="IPR023214">
    <property type="entry name" value="HAD_sf"/>
</dbReference>
<dbReference type="CDD" id="cd07500">
    <property type="entry name" value="HAD_PSP"/>
    <property type="match status" value="1"/>
</dbReference>
<dbReference type="RefSeq" id="WP_121837319.1">
    <property type="nucleotide sequence ID" value="NZ_ML014755.1"/>
</dbReference>
<dbReference type="GO" id="GO:0006564">
    <property type="term" value="P:L-serine biosynthetic process"/>
    <property type="evidence" value="ECO:0007669"/>
    <property type="project" value="UniProtKB-KW"/>
</dbReference>